<feature type="compositionally biased region" description="Basic and acidic residues" evidence="1">
    <location>
        <begin position="45"/>
        <end position="61"/>
    </location>
</feature>
<organism evidence="2 3">
    <name type="scientific">Armadillidium nasatum</name>
    <dbReference type="NCBI Taxonomy" id="96803"/>
    <lineage>
        <taxon>Eukaryota</taxon>
        <taxon>Metazoa</taxon>
        <taxon>Ecdysozoa</taxon>
        <taxon>Arthropoda</taxon>
        <taxon>Crustacea</taxon>
        <taxon>Multicrustacea</taxon>
        <taxon>Malacostraca</taxon>
        <taxon>Eumalacostraca</taxon>
        <taxon>Peracarida</taxon>
        <taxon>Isopoda</taxon>
        <taxon>Oniscidea</taxon>
        <taxon>Crinocheta</taxon>
        <taxon>Armadillidiidae</taxon>
        <taxon>Armadillidium</taxon>
    </lineage>
</organism>
<dbReference type="Proteomes" id="UP000326759">
    <property type="component" value="Unassembled WGS sequence"/>
</dbReference>
<gene>
    <name evidence="2" type="ORF">Anas_06813</name>
</gene>
<feature type="compositionally biased region" description="Acidic residues" evidence="1">
    <location>
        <begin position="35"/>
        <end position="44"/>
    </location>
</feature>
<sequence length="61" mass="7096">MVGIRKLLDCVFTQRELKILDDALPEFSRKKIIEEEGDEENEDEEKGKEEIKDNADSSKLK</sequence>
<dbReference type="AlphaFoldDB" id="A0A5N5SVF6"/>
<reference evidence="2 3" key="1">
    <citation type="journal article" date="2019" name="PLoS Biol.">
        <title>Sex chromosomes control vertical transmission of feminizing Wolbachia symbionts in an isopod.</title>
        <authorList>
            <person name="Becking T."/>
            <person name="Chebbi M.A."/>
            <person name="Giraud I."/>
            <person name="Moumen B."/>
            <person name="Laverre T."/>
            <person name="Caubet Y."/>
            <person name="Peccoud J."/>
            <person name="Gilbert C."/>
            <person name="Cordaux R."/>
        </authorList>
    </citation>
    <scope>NUCLEOTIDE SEQUENCE [LARGE SCALE GENOMIC DNA]</scope>
    <source>
        <strain evidence="2">ANa2</strain>
        <tissue evidence="2">Whole body excluding digestive tract and cuticle</tissue>
    </source>
</reference>
<comment type="caution">
    <text evidence="2">The sequence shown here is derived from an EMBL/GenBank/DDBJ whole genome shotgun (WGS) entry which is preliminary data.</text>
</comment>
<keyword evidence="3" id="KW-1185">Reference proteome</keyword>
<evidence type="ECO:0000313" key="2">
    <source>
        <dbReference type="EMBL" id="KAB7498206.1"/>
    </source>
</evidence>
<feature type="region of interest" description="Disordered" evidence="1">
    <location>
        <begin position="31"/>
        <end position="61"/>
    </location>
</feature>
<proteinExistence type="predicted"/>
<name>A0A5N5SVF6_9CRUS</name>
<evidence type="ECO:0000256" key="1">
    <source>
        <dbReference type="SAM" id="MobiDB-lite"/>
    </source>
</evidence>
<evidence type="ECO:0000313" key="3">
    <source>
        <dbReference type="Proteomes" id="UP000326759"/>
    </source>
</evidence>
<dbReference type="EMBL" id="SEYY01019480">
    <property type="protein sequence ID" value="KAB7498206.1"/>
    <property type="molecule type" value="Genomic_DNA"/>
</dbReference>
<accession>A0A5N5SVF6</accession>
<protein>
    <submittedName>
        <fullName evidence="2">Uncharacterized protein</fullName>
    </submittedName>
</protein>